<keyword evidence="4" id="KW-1185">Reference proteome</keyword>
<dbReference type="Gene3D" id="3.40.50.12370">
    <property type="match status" value="1"/>
</dbReference>
<feature type="domain" description="UspA" evidence="2">
    <location>
        <begin position="152"/>
        <end position="282"/>
    </location>
</feature>
<evidence type="ECO:0000313" key="4">
    <source>
        <dbReference type="Proteomes" id="UP001597368"/>
    </source>
</evidence>
<organism evidence="3 4">
    <name type="scientific">Nonomuraea mangrovi</name>
    <dbReference type="NCBI Taxonomy" id="2316207"/>
    <lineage>
        <taxon>Bacteria</taxon>
        <taxon>Bacillati</taxon>
        <taxon>Actinomycetota</taxon>
        <taxon>Actinomycetes</taxon>
        <taxon>Streptosporangiales</taxon>
        <taxon>Streptosporangiaceae</taxon>
        <taxon>Nonomuraea</taxon>
    </lineage>
</organism>
<dbReference type="SUPFAM" id="SSF52402">
    <property type="entry name" value="Adenine nucleotide alpha hydrolases-like"/>
    <property type="match status" value="2"/>
</dbReference>
<dbReference type="EMBL" id="JBHUFV010000061">
    <property type="protein sequence ID" value="MFD1937854.1"/>
    <property type="molecule type" value="Genomic_DNA"/>
</dbReference>
<dbReference type="PRINTS" id="PR01438">
    <property type="entry name" value="UNVRSLSTRESS"/>
</dbReference>
<dbReference type="Proteomes" id="UP001597368">
    <property type="component" value="Unassembled WGS sequence"/>
</dbReference>
<name>A0ABW4T999_9ACTN</name>
<comment type="similarity">
    <text evidence="1">Belongs to the universal stress protein A family.</text>
</comment>
<evidence type="ECO:0000313" key="3">
    <source>
        <dbReference type="EMBL" id="MFD1937854.1"/>
    </source>
</evidence>
<reference evidence="4" key="1">
    <citation type="journal article" date="2019" name="Int. J. Syst. Evol. Microbiol.">
        <title>The Global Catalogue of Microorganisms (GCM) 10K type strain sequencing project: providing services to taxonomists for standard genome sequencing and annotation.</title>
        <authorList>
            <consortium name="The Broad Institute Genomics Platform"/>
            <consortium name="The Broad Institute Genome Sequencing Center for Infectious Disease"/>
            <person name="Wu L."/>
            <person name="Ma J."/>
        </authorList>
    </citation>
    <scope>NUCLEOTIDE SEQUENCE [LARGE SCALE GENOMIC DNA]</scope>
    <source>
        <strain evidence="4">ICMP 6774ER</strain>
    </source>
</reference>
<dbReference type="RefSeq" id="WP_379579401.1">
    <property type="nucleotide sequence ID" value="NZ_JBHUFV010000061.1"/>
</dbReference>
<evidence type="ECO:0000256" key="1">
    <source>
        <dbReference type="ARBA" id="ARBA00008791"/>
    </source>
</evidence>
<dbReference type="CDD" id="cd00293">
    <property type="entry name" value="USP-like"/>
    <property type="match status" value="1"/>
</dbReference>
<comment type="caution">
    <text evidence="3">The sequence shown here is derived from an EMBL/GenBank/DDBJ whole genome shotgun (WGS) entry which is preliminary data.</text>
</comment>
<proteinExistence type="inferred from homology"/>
<feature type="domain" description="UspA" evidence="2">
    <location>
        <begin position="23"/>
        <end position="139"/>
    </location>
</feature>
<dbReference type="PANTHER" id="PTHR46268">
    <property type="entry name" value="STRESS RESPONSE PROTEIN NHAX"/>
    <property type="match status" value="1"/>
</dbReference>
<dbReference type="PANTHER" id="PTHR46268:SF6">
    <property type="entry name" value="UNIVERSAL STRESS PROTEIN UP12"/>
    <property type="match status" value="1"/>
</dbReference>
<gene>
    <name evidence="3" type="ORF">ACFSKW_40925</name>
</gene>
<evidence type="ECO:0000259" key="2">
    <source>
        <dbReference type="Pfam" id="PF00582"/>
    </source>
</evidence>
<dbReference type="InterPro" id="IPR006015">
    <property type="entry name" value="Universal_stress_UspA"/>
</dbReference>
<accession>A0ABW4T999</accession>
<dbReference type="Pfam" id="PF00582">
    <property type="entry name" value="Usp"/>
    <property type="match status" value="2"/>
</dbReference>
<sequence>MKLEHVLAGFLPDSRGHDGLMLAELLSAQAGARLSVATIQPPPWSTPGPGRADESAWRAYLLEQVEAGFEEARKRVGEHAAFVSHFHRGSGRGLVEVAREIGADVIVIGSGPRGAKARISLGSTADQLLHASPVPVLLTPKGYAENPPARIERLTVAYRRAPSCDAALAVAAATAVTLAVPLRLVTLVVGASRARIEQDMLEGLRAQAMTDLERAASSRRPEVAVETLEGRNVAQAMGGTDWLDGELIVLASSGSGPLRRVFLGDTSVKIIRAAPRPVLVLPRQPSGSRQTVTK</sequence>
<protein>
    <submittedName>
        <fullName evidence="3">Universal stress protein</fullName>
    </submittedName>
</protein>
<dbReference type="InterPro" id="IPR006016">
    <property type="entry name" value="UspA"/>
</dbReference>